<feature type="region of interest" description="Disordered" evidence="1">
    <location>
        <begin position="574"/>
        <end position="609"/>
    </location>
</feature>
<gene>
    <name evidence="2" type="ORF">HIM_11893</name>
</gene>
<dbReference type="EMBL" id="KQ030827">
    <property type="protein sequence ID" value="KJZ68715.1"/>
    <property type="molecule type" value="Genomic_DNA"/>
</dbReference>
<organism evidence="2 3">
    <name type="scientific">Hirsutella minnesotensis 3608</name>
    <dbReference type="NCBI Taxonomy" id="1043627"/>
    <lineage>
        <taxon>Eukaryota</taxon>
        <taxon>Fungi</taxon>
        <taxon>Dikarya</taxon>
        <taxon>Ascomycota</taxon>
        <taxon>Pezizomycotina</taxon>
        <taxon>Sordariomycetes</taxon>
        <taxon>Hypocreomycetidae</taxon>
        <taxon>Hypocreales</taxon>
        <taxon>Ophiocordycipitaceae</taxon>
        <taxon>Hirsutella</taxon>
    </lineage>
</organism>
<dbReference type="AlphaFoldDB" id="A0A0F7ZIM9"/>
<proteinExistence type="predicted"/>
<feature type="compositionally biased region" description="Basic residues" evidence="1">
    <location>
        <begin position="489"/>
        <end position="498"/>
    </location>
</feature>
<accession>A0A0F7ZIM9</accession>
<dbReference type="Proteomes" id="UP000054481">
    <property type="component" value="Unassembled WGS sequence"/>
</dbReference>
<feature type="region of interest" description="Disordered" evidence="1">
    <location>
        <begin position="464"/>
        <end position="498"/>
    </location>
</feature>
<sequence length="609" mass="70772">MAPSPELIPALLSVDDILAFSDAELANFMKSHRRLHGGYELPVDGWGKLSSVQRKRLARRLKAQERVLALSLATCSRPLDLDELDARLRNVSDRYGTSWQTRRQQYARSRITPPIDLEARARDLETEAYHDLLKDGGRPLYPISLLDCVLTDPEEYYETLRLWQHPRDPDSWRLFRRQLQRWQDFRKWQKDNRGLDDDDDSFAAYVEWIKREDAKDYTEAGYAKRLAEIEADPSCLQSEWDLQRAERERQRSSCRERDCDGFLDYAKAVKRRLARHNFTRPFQLMQDPKRQDKLTTWIEYLNFEYWWSDLYTDTVDRLEPHYDKSWQELVDSKVLRPHETKDFIRTDSSARQEQAEKDQAWNAVQRAKSEAGKIYTLTQQDPKRSHIPKSRRISMLKAATAKMNVAKDRLESVKRRSDRIRGFIRRTFDYEDAKKDAARHSILLQWVLGQVPLVEAEMTLSEANEAGRGRIKRRKRSRTTDDDQSGKRDSKRQKLKHWKSAPLSGNNIAVLTATGDSLTELHFGTVQSEVQCSQTASSAGRAVPNAFRVMSQGPRRSARIAAFRNASGTALAPRACGPILRPRSPKEPLRPLEDTRATMVERTHEKQSM</sequence>
<feature type="compositionally biased region" description="Basic and acidic residues" evidence="1">
    <location>
        <begin position="584"/>
        <end position="609"/>
    </location>
</feature>
<protein>
    <submittedName>
        <fullName evidence="2">Uncharacterized protein</fullName>
    </submittedName>
</protein>
<reference evidence="2 3" key="1">
    <citation type="journal article" date="2014" name="Genome Biol. Evol.">
        <title>Comparative genomics and transcriptomics analyses reveal divergent lifestyle features of nematode endoparasitic fungus Hirsutella minnesotensis.</title>
        <authorList>
            <person name="Lai Y."/>
            <person name="Liu K."/>
            <person name="Zhang X."/>
            <person name="Zhang X."/>
            <person name="Li K."/>
            <person name="Wang N."/>
            <person name="Shu C."/>
            <person name="Wu Y."/>
            <person name="Wang C."/>
            <person name="Bushley K.E."/>
            <person name="Xiang M."/>
            <person name="Liu X."/>
        </authorList>
    </citation>
    <scope>NUCLEOTIDE SEQUENCE [LARGE SCALE GENOMIC DNA]</scope>
    <source>
        <strain evidence="2 3">3608</strain>
    </source>
</reference>
<evidence type="ECO:0000313" key="3">
    <source>
        <dbReference type="Proteomes" id="UP000054481"/>
    </source>
</evidence>
<evidence type="ECO:0000256" key="1">
    <source>
        <dbReference type="SAM" id="MobiDB-lite"/>
    </source>
</evidence>
<feature type="compositionally biased region" description="Basic and acidic residues" evidence="1">
    <location>
        <begin position="478"/>
        <end position="488"/>
    </location>
</feature>
<evidence type="ECO:0000313" key="2">
    <source>
        <dbReference type="EMBL" id="KJZ68715.1"/>
    </source>
</evidence>
<dbReference type="OrthoDB" id="4919781at2759"/>
<name>A0A0F7ZIM9_9HYPO</name>
<keyword evidence="3" id="KW-1185">Reference proteome</keyword>